<dbReference type="Gene3D" id="6.10.250.2080">
    <property type="match status" value="1"/>
</dbReference>
<dbReference type="NCBIfam" id="TIGR01404">
    <property type="entry name" value="FlhB_rel_III"/>
    <property type="match status" value="1"/>
</dbReference>
<dbReference type="InterPro" id="IPR029025">
    <property type="entry name" value="T3SS_substrate_exporter_C"/>
</dbReference>
<dbReference type="Gene3D" id="3.40.1690.10">
    <property type="entry name" value="secretion proteins EscU"/>
    <property type="match status" value="1"/>
</dbReference>
<comment type="similarity">
    <text evidence="2">Belongs to the type III secretion exporter family.</text>
</comment>
<organism evidence="7">
    <name type="scientific">Vibrio coralliilyticus</name>
    <dbReference type="NCBI Taxonomy" id="190893"/>
    <lineage>
        <taxon>Bacteria</taxon>
        <taxon>Pseudomonadati</taxon>
        <taxon>Pseudomonadota</taxon>
        <taxon>Gammaproteobacteria</taxon>
        <taxon>Vibrionales</taxon>
        <taxon>Vibrionaceae</taxon>
        <taxon>Vibrio</taxon>
    </lineage>
</organism>
<evidence type="ECO:0000256" key="3">
    <source>
        <dbReference type="ARBA" id="ARBA00022475"/>
    </source>
</evidence>
<keyword evidence="4" id="KW-0812">Transmembrane</keyword>
<dbReference type="AlphaFoldDB" id="A0A837GB38"/>
<reference evidence="7" key="1">
    <citation type="journal article" date="2015" name="BMC Genomics">
        <title>Genome mining reveals unlocked bioactive potential of marine Gram-negative bacteria.</title>
        <authorList>
            <person name="Machado H."/>
            <person name="Sonnenschein E.C."/>
            <person name="Melchiorsen J."/>
            <person name="Gram L."/>
        </authorList>
    </citation>
    <scope>NUCLEOTIDE SEQUENCE</scope>
    <source>
        <strain evidence="7">S2052</strain>
    </source>
</reference>
<name>A0A837GB38_9VIBR</name>
<accession>A0A837GB38</accession>
<evidence type="ECO:0000256" key="2">
    <source>
        <dbReference type="ARBA" id="ARBA00010690"/>
    </source>
</evidence>
<proteinExistence type="inferred from homology"/>
<dbReference type="RefSeq" id="WP_045984626.1">
    <property type="nucleotide sequence ID" value="NZ_CP063051.1"/>
</dbReference>
<evidence type="ECO:0000313" key="7">
    <source>
        <dbReference type="EMBL" id="KJY77562.1"/>
    </source>
</evidence>
<dbReference type="NCBIfam" id="NF009364">
    <property type="entry name" value="PRK12721.1"/>
    <property type="match status" value="1"/>
</dbReference>
<dbReference type="PANTHER" id="PTHR30531">
    <property type="entry name" value="FLAGELLAR BIOSYNTHETIC PROTEIN FLHB"/>
    <property type="match status" value="1"/>
</dbReference>
<dbReference type="Pfam" id="PF01312">
    <property type="entry name" value="Bac_export_2"/>
    <property type="match status" value="1"/>
</dbReference>
<dbReference type="SUPFAM" id="SSF160544">
    <property type="entry name" value="EscU C-terminal domain-like"/>
    <property type="match status" value="1"/>
</dbReference>
<dbReference type="GO" id="GO:0005886">
    <property type="term" value="C:plasma membrane"/>
    <property type="evidence" value="ECO:0007669"/>
    <property type="project" value="UniProtKB-SubCell"/>
</dbReference>
<keyword evidence="5" id="KW-1133">Transmembrane helix</keyword>
<sequence>MAEKTEKPTQKRLRDARKKGQVIKSNEIVTGFQMAVILGYFIIEGHGMMEAIWKMIDLAITSIDLPLKVAAETVVAAFVYILIRFIAGLVFILLITVAFSCMVQTGPVWASESLKPSFNKVNVINNAKNIFSMKSLFELCKNMLKILVLSLVFYYLLHQHVNMFQYLPTCGVDCGVEIIFTLIKWLWGAFLVCYLVFSVGDYAFVHFQTMKQLKMSKEDTKQEYKETEGNPEVKQKRRELQRETANGSLVSNVKKSTVIVRNPTHIAVCLYYQPGETPLPLVLDKAQEHMALHVVEMAEKHEVPLVENIPLARALYHQVEPGQVIPESLFEPVAELLRVVMNVSYDDGED</sequence>
<keyword evidence="3" id="KW-1003">Cell membrane</keyword>
<dbReference type="GO" id="GO:0009306">
    <property type="term" value="P:protein secretion"/>
    <property type="evidence" value="ECO:0007669"/>
    <property type="project" value="InterPro"/>
</dbReference>
<comment type="subcellular location">
    <subcellularLocation>
        <location evidence="1">Cell membrane</location>
        <topology evidence="1">Multi-pass membrane protein</topology>
    </subcellularLocation>
</comment>
<evidence type="ECO:0000256" key="1">
    <source>
        <dbReference type="ARBA" id="ARBA00004651"/>
    </source>
</evidence>
<dbReference type="InterPro" id="IPR006135">
    <property type="entry name" value="T3SS_substrate_exporter"/>
</dbReference>
<dbReference type="PANTHER" id="PTHR30531:SF6">
    <property type="entry name" value="SECRETION SYSTEM APPARATUS PROTEIN SSAU"/>
    <property type="match status" value="1"/>
</dbReference>
<gene>
    <name evidence="7" type="ORF">TW71_00590</name>
</gene>
<evidence type="ECO:0000256" key="6">
    <source>
        <dbReference type="ARBA" id="ARBA00023136"/>
    </source>
</evidence>
<evidence type="ECO:0000256" key="5">
    <source>
        <dbReference type="ARBA" id="ARBA00022989"/>
    </source>
</evidence>
<evidence type="ECO:0000256" key="4">
    <source>
        <dbReference type="ARBA" id="ARBA00022692"/>
    </source>
</evidence>
<dbReference type="InterPro" id="IPR006307">
    <property type="entry name" value="BsaZ-like"/>
</dbReference>
<dbReference type="PRINTS" id="PR00950">
    <property type="entry name" value="TYPE3IMSPROT"/>
</dbReference>
<dbReference type="EMBL" id="JXXR01000001">
    <property type="protein sequence ID" value="KJY77562.1"/>
    <property type="molecule type" value="Genomic_DNA"/>
</dbReference>
<comment type="caution">
    <text evidence="7">The sequence shown here is derived from an EMBL/GenBank/DDBJ whole genome shotgun (WGS) entry which is preliminary data.</text>
</comment>
<keyword evidence="6" id="KW-0472">Membrane</keyword>
<protein>
    <submittedName>
        <fullName evidence="7">Secretion system apparatus protein SsaU</fullName>
    </submittedName>
</protein>